<keyword evidence="2" id="KW-1185">Reference proteome</keyword>
<evidence type="ECO:0000313" key="1">
    <source>
        <dbReference type="EMBL" id="KAK1867665.1"/>
    </source>
</evidence>
<sequence>MASLRSKVELSTAAAEPMRAGESPVRTCGYLPADEQPFPGETIRTTYDFIARYAKRQPTANCLGWRPISAAGVAGDYVFHSYSKVNETALRLGSALVAGGLVKGDRVGVYGKNCPNWSMAQLACSSQGLVLVPLYDSLGPNAVEYVINHAEVKVVFSSVDNLPNFLAARPQCPSVTKVVVMESGDIPAAATTKQLPSVAAGEVVTMEALLATGATDAVASPSGWEDLFVIMYTSGTTGDPKGVTLQNRAFVSSVASALRFFKHFNIELNSSDTLLSFLPLAHIFAQQGEALIFCAGGSVAYYQGDVKLLLNDLEVAKPTVFAGVPRVFARFQQRIMETVETSGWLKRKLFDIAYSSVLASVQNATPRSGLWDTLIFNKVRAKLLPNCRLVITGSAPMSAQTNDFLNVCLKCPVLQGYGLTETVGGMCCTAPNFPTGTCGGPLPGAEVKLVDVPDMEYTAADKPCPRGEICVRGPFVTRSYYRNEEATAAAIDSDGFFATGDIGRWNEDGSLQIIDRKKNLFKLAQGEYVSPEALEQEYAKCKLVSQIWVYGSSFEATLLAVVVPDPIVAKAWAAKNAPDKVSAGLAAIAALPAFKKAVLEELKAMTVTAKFKRYEEIRDLLFETEVNDLGQGFTVENDLLTPTFKYKRPQLSKKYKASLEAMYASSK</sequence>
<gene>
    <name evidence="1" type="ORF">I4F81_010170</name>
</gene>
<organism evidence="1 2">
    <name type="scientific">Pyropia yezoensis</name>
    <name type="common">Susabi-nori</name>
    <name type="synonym">Porphyra yezoensis</name>
    <dbReference type="NCBI Taxonomy" id="2788"/>
    <lineage>
        <taxon>Eukaryota</taxon>
        <taxon>Rhodophyta</taxon>
        <taxon>Bangiophyceae</taxon>
        <taxon>Bangiales</taxon>
        <taxon>Bangiaceae</taxon>
        <taxon>Pyropia</taxon>
    </lineage>
</organism>
<dbReference type="EMBL" id="CM020620">
    <property type="protein sequence ID" value="KAK1867665.1"/>
    <property type="molecule type" value="Genomic_DNA"/>
</dbReference>
<proteinExistence type="predicted"/>
<dbReference type="Proteomes" id="UP000798662">
    <property type="component" value="Chromosome 3"/>
</dbReference>
<reference evidence="1" key="1">
    <citation type="submission" date="2019-11" db="EMBL/GenBank/DDBJ databases">
        <title>Nori genome reveals adaptations in red seaweeds to the harsh intertidal environment.</title>
        <authorList>
            <person name="Wang D."/>
            <person name="Mao Y."/>
        </authorList>
    </citation>
    <scope>NUCLEOTIDE SEQUENCE</scope>
    <source>
        <tissue evidence="1">Gametophyte</tissue>
    </source>
</reference>
<protein>
    <submittedName>
        <fullName evidence="1">Uncharacterized protein</fullName>
    </submittedName>
</protein>
<comment type="caution">
    <text evidence="1">The sequence shown here is derived from an EMBL/GenBank/DDBJ whole genome shotgun (WGS) entry which is preliminary data.</text>
</comment>
<accession>A0ACC3CCF9</accession>
<evidence type="ECO:0000313" key="2">
    <source>
        <dbReference type="Proteomes" id="UP000798662"/>
    </source>
</evidence>
<name>A0ACC3CCF9_PYRYE</name>